<dbReference type="AlphaFoldDB" id="A8S8N3"/>
<dbReference type="EMBL" id="ABED02000020">
    <property type="protein sequence ID" value="EDP22365.1"/>
    <property type="molecule type" value="Genomic_DNA"/>
</dbReference>
<gene>
    <name evidence="2" type="ORF">FAEPRAM212_00822</name>
</gene>
<dbReference type="HOGENOM" id="CLU_2355558_0_0_9"/>
<reference evidence="2 3" key="1">
    <citation type="submission" date="2007-09" db="EMBL/GenBank/DDBJ databases">
        <title>Draft genome sequence of Faecalibacterium prausnitzii M21/2.</title>
        <authorList>
            <person name="Sudarsanam P."/>
            <person name="Ley R."/>
            <person name="Guruge J."/>
            <person name="Turnbaugh P.J."/>
            <person name="Mahowald M."/>
            <person name="Liep D."/>
            <person name="Gordon J."/>
        </authorList>
    </citation>
    <scope>NUCLEOTIDE SEQUENCE [LARGE SCALE GENOMIC DNA]</scope>
    <source>
        <strain evidence="2 3">M21/2</strain>
    </source>
</reference>
<feature type="transmembrane region" description="Helical" evidence="1">
    <location>
        <begin position="31"/>
        <end position="51"/>
    </location>
</feature>
<proteinExistence type="predicted"/>
<evidence type="ECO:0000256" key="1">
    <source>
        <dbReference type="SAM" id="Phobius"/>
    </source>
</evidence>
<sequence>MKAGQAVGAIVAVVAAGILRGADPSADFAGKGVVAGVGLIVTFFKGLAFIFTIHGNILLKNCVCSSSGGVACGICQTSRSANKLQCKCCMFQKVLL</sequence>
<keyword evidence="1" id="KW-0812">Transmembrane</keyword>
<organism evidence="2 3">
    <name type="scientific">Faecalibacterium prausnitzii M21/2</name>
    <dbReference type="NCBI Taxonomy" id="411485"/>
    <lineage>
        <taxon>Bacteria</taxon>
        <taxon>Bacillati</taxon>
        <taxon>Bacillota</taxon>
        <taxon>Clostridia</taxon>
        <taxon>Eubacteriales</taxon>
        <taxon>Oscillospiraceae</taxon>
        <taxon>Faecalibacterium</taxon>
    </lineage>
</organism>
<name>A8S8N3_9FIRM</name>
<protein>
    <submittedName>
        <fullName evidence="2">Uncharacterized protein</fullName>
    </submittedName>
</protein>
<dbReference type="Proteomes" id="UP000005945">
    <property type="component" value="Unassembled WGS sequence"/>
</dbReference>
<reference evidence="2 3" key="2">
    <citation type="submission" date="2007-09" db="EMBL/GenBank/DDBJ databases">
        <authorList>
            <person name="Fulton L."/>
            <person name="Clifton S."/>
            <person name="Fulton B."/>
            <person name="Xu J."/>
            <person name="Minx P."/>
            <person name="Pepin K.H."/>
            <person name="Johnson M."/>
            <person name="Thiruvilangam P."/>
            <person name="Bhonagiri V."/>
            <person name="Nash W.E."/>
            <person name="Mardis E.R."/>
            <person name="Wilson R.K."/>
        </authorList>
    </citation>
    <scope>NUCLEOTIDE SEQUENCE [LARGE SCALE GENOMIC DNA]</scope>
    <source>
        <strain evidence="2 3">M21/2</strain>
    </source>
</reference>
<evidence type="ECO:0000313" key="2">
    <source>
        <dbReference type="EMBL" id="EDP22365.1"/>
    </source>
</evidence>
<comment type="caution">
    <text evidence="2">The sequence shown here is derived from an EMBL/GenBank/DDBJ whole genome shotgun (WGS) entry which is preliminary data.</text>
</comment>
<accession>A8S8N3</accession>
<keyword evidence="1" id="KW-1133">Transmembrane helix</keyword>
<evidence type="ECO:0000313" key="3">
    <source>
        <dbReference type="Proteomes" id="UP000005945"/>
    </source>
</evidence>
<keyword evidence="1" id="KW-0472">Membrane</keyword>